<evidence type="ECO:0000259" key="3">
    <source>
        <dbReference type="Pfam" id="PF01464"/>
    </source>
</evidence>
<evidence type="ECO:0000256" key="2">
    <source>
        <dbReference type="SAM" id="SignalP"/>
    </source>
</evidence>
<comment type="caution">
    <text evidence="4">The sequence shown here is derived from an EMBL/GenBank/DDBJ whole genome shotgun (WGS) entry which is preliminary data.</text>
</comment>
<dbReference type="SUPFAM" id="SSF53955">
    <property type="entry name" value="Lysozyme-like"/>
    <property type="match status" value="1"/>
</dbReference>
<feature type="signal peptide" evidence="2">
    <location>
        <begin position="1"/>
        <end position="25"/>
    </location>
</feature>
<dbReference type="PANTHER" id="PTHR37423">
    <property type="entry name" value="SOLUBLE LYTIC MUREIN TRANSGLYCOSYLASE-RELATED"/>
    <property type="match status" value="1"/>
</dbReference>
<dbReference type="EMBL" id="JABAIM010000002">
    <property type="protein sequence ID" value="NLR75466.1"/>
    <property type="molecule type" value="Genomic_DNA"/>
</dbReference>
<evidence type="ECO:0000256" key="1">
    <source>
        <dbReference type="ARBA" id="ARBA00007734"/>
    </source>
</evidence>
<dbReference type="Pfam" id="PF08238">
    <property type="entry name" value="Sel1"/>
    <property type="match status" value="1"/>
</dbReference>
<organism evidence="4 5">
    <name type="scientific">Leeia aquatica</name>
    <dbReference type="NCBI Taxonomy" id="2725557"/>
    <lineage>
        <taxon>Bacteria</taxon>
        <taxon>Pseudomonadati</taxon>
        <taxon>Pseudomonadota</taxon>
        <taxon>Betaproteobacteria</taxon>
        <taxon>Neisseriales</taxon>
        <taxon>Leeiaceae</taxon>
        <taxon>Leeia</taxon>
    </lineage>
</organism>
<proteinExistence type="inferred from homology"/>
<dbReference type="InterPro" id="IPR023346">
    <property type="entry name" value="Lysozyme-like_dom_sf"/>
</dbReference>
<dbReference type="InterPro" id="IPR006597">
    <property type="entry name" value="Sel1-like"/>
</dbReference>
<evidence type="ECO:0000313" key="5">
    <source>
        <dbReference type="Proteomes" id="UP000587991"/>
    </source>
</evidence>
<dbReference type="AlphaFoldDB" id="A0A847SDD9"/>
<comment type="similarity">
    <text evidence="1">Belongs to the transglycosylase Slt family.</text>
</comment>
<dbReference type="SUPFAM" id="SSF81901">
    <property type="entry name" value="HCP-like"/>
    <property type="match status" value="1"/>
</dbReference>
<reference evidence="4 5" key="1">
    <citation type="submission" date="2020-04" db="EMBL/GenBank/DDBJ databases">
        <title>Draft genome of Leeia sp. IMCC25680.</title>
        <authorList>
            <person name="Song J."/>
            <person name="Cho J.-C."/>
        </authorList>
    </citation>
    <scope>NUCLEOTIDE SEQUENCE [LARGE SCALE GENOMIC DNA]</scope>
    <source>
        <strain evidence="4 5">IMCC25680</strain>
    </source>
</reference>
<dbReference type="GO" id="GO:0008933">
    <property type="term" value="F:peptidoglycan lytic transglycosylase activity"/>
    <property type="evidence" value="ECO:0007669"/>
    <property type="project" value="InterPro"/>
</dbReference>
<dbReference type="InterPro" id="IPR000189">
    <property type="entry name" value="Transglyc_AS"/>
</dbReference>
<dbReference type="Gene3D" id="1.10.530.10">
    <property type="match status" value="1"/>
</dbReference>
<dbReference type="PROSITE" id="PS00922">
    <property type="entry name" value="TRANSGLYCOSYLASE"/>
    <property type="match status" value="1"/>
</dbReference>
<dbReference type="CDD" id="cd00254">
    <property type="entry name" value="LT-like"/>
    <property type="match status" value="1"/>
</dbReference>
<name>A0A847SDD9_9NEIS</name>
<sequence length="288" mass="31967">MSLPVPRLLLLIATCLLLVGRVALADTAEVETVQTQTWLAEAAKLEQRDPWQAAVRYCGGARQGSTESQYRLAMLYAFGQGVPEDRDAAASLLALAAQQGHQQAVNMLETIHYSSDKLPECVLADVQPAHAPVTNSASLNDVIASLPKQRRWIVDMVQQVARWNDVDPRFALSIVTVESRFQPHARSGANAMGLMQLIPATAERFNVKDAFDASQNVKGGVRYLRWLLDRYHGDVAMAAAAYNAGEGAVDRYKGIPPYKETQQYVKRVLQYYPYRTHARDAARHTTQM</sequence>
<evidence type="ECO:0000313" key="4">
    <source>
        <dbReference type="EMBL" id="NLR75466.1"/>
    </source>
</evidence>
<dbReference type="Proteomes" id="UP000587991">
    <property type="component" value="Unassembled WGS sequence"/>
</dbReference>
<gene>
    <name evidence="4" type="ORF">HF682_09880</name>
</gene>
<dbReference type="PANTHER" id="PTHR37423:SF2">
    <property type="entry name" value="MEMBRANE-BOUND LYTIC MUREIN TRANSGLYCOSYLASE C"/>
    <property type="match status" value="1"/>
</dbReference>
<feature type="chain" id="PRO_5032327765" evidence="2">
    <location>
        <begin position="26"/>
        <end position="288"/>
    </location>
</feature>
<feature type="domain" description="Transglycosylase SLT" evidence="3">
    <location>
        <begin position="157"/>
        <end position="263"/>
    </location>
</feature>
<dbReference type="GO" id="GO:0016020">
    <property type="term" value="C:membrane"/>
    <property type="evidence" value="ECO:0007669"/>
    <property type="project" value="InterPro"/>
</dbReference>
<dbReference type="InterPro" id="IPR008258">
    <property type="entry name" value="Transglycosylase_SLT_dom_1"/>
</dbReference>
<dbReference type="InterPro" id="IPR011990">
    <property type="entry name" value="TPR-like_helical_dom_sf"/>
</dbReference>
<dbReference type="SMART" id="SM00671">
    <property type="entry name" value="SEL1"/>
    <property type="match status" value="1"/>
</dbReference>
<dbReference type="Gene3D" id="1.25.40.10">
    <property type="entry name" value="Tetratricopeptide repeat domain"/>
    <property type="match status" value="1"/>
</dbReference>
<dbReference type="GO" id="GO:0000270">
    <property type="term" value="P:peptidoglycan metabolic process"/>
    <property type="evidence" value="ECO:0007669"/>
    <property type="project" value="InterPro"/>
</dbReference>
<keyword evidence="2" id="KW-0732">Signal</keyword>
<dbReference type="Pfam" id="PF01464">
    <property type="entry name" value="SLT"/>
    <property type="match status" value="1"/>
</dbReference>
<accession>A0A847SDD9</accession>
<keyword evidence="5" id="KW-1185">Reference proteome</keyword>
<protein>
    <submittedName>
        <fullName evidence="4">Lytic transglycosylase domain-containing protein</fullName>
    </submittedName>
</protein>